<sequence>MSAGSPSGQEWRVIKEKVEVLFGDRGDARKAAMRAGDAIDLREFIAQLRKGTADVQRDLADAVAQLEQLETNLGELGESLDETKGELATTQEGLAAAQEQLGGLQTTLTAVQQAIEAAQQAITALDQSGAAVAQELDTLQAAAGAVNVPPLASTQVSAPPTAAEFNLLWADVFALRAALIDLRTAVST</sequence>
<gene>
    <name evidence="2" type="ORF">H3V42_00230</name>
</gene>
<dbReference type="Proteomes" id="UP000515377">
    <property type="component" value="Chromosome"/>
</dbReference>
<proteinExistence type="predicted"/>
<feature type="coiled-coil region" evidence="1">
    <location>
        <begin position="52"/>
        <end position="128"/>
    </location>
</feature>
<evidence type="ECO:0000313" key="2">
    <source>
        <dbReference type="EMBL" id="QNG46150.1"/>
    </source>
</evidence>
<dbReference type="AlphaFoldDB" id="A0A9X7YD33"/>
<reference evidence="2 3" key="1">
    <citation type="submission" date="2020-07" db="EMBL/GenBank/DDBJ databases">
        <title>Whole genome sequence of Sphingobium yanoikuyae A3.</title>
        <authorList>
            <person name="Han S.-S."/>
        </authorList>
    </citation>
    <scope>NUCLEOTIDE SEQUENCE [LARGE SCALE GENOMIC DNA]</scope>
    <source>
        <strain evidence="2 3">A3</strain>
    </source>
</reference>
<dbReference type="SUPFAM" id="SSF57997">
    <property type="entry name" value="Tropomyosin"/>
    <property type="match status" value="1"/>
</dbReference>
<evidence type="ECO:0000313" key="3">
    <source>
        <dbReference type="Proteomes" id="UP000515377"/>
    </source>
</evidence>
<dbReference type="EMBL" id="CP060122">
    <property type="protein sequence ID" value="QNG46150.1"/>
    <property type="molecule type" value="Genomic_DNA"/>
</dbReference>
<organism evidence="2 3">
    <name type="scientific">Sphingobium yanoikuyae</name>
    <name type="common">Sphingomonas yanoikuyae</name>
    <dbReference type="NCBI Taxonomy" id="13690"/>
    <lineage>
        <taxon>Bacteria</taxon>
        <taxon>Pseudomonadati</taxon>
        <taxon>Pseudomonadota</taxon>
        <taxon>Alphaproteobacteria</taxon>
        <taxon>Sphingomonadales</taxon>
        <taxon>Sphingomonadaceae</taxon>
        <taxon>Sphingobium</taxon>
    </lineage>
</organism>
<dbReference type="Gene3D" id="1.10.287.1490">
    <property type="match status" value="1"/>
</dbReference>
<accession>A0A9X7YD33</accession>
<protein>
    <submittedName>
        <fullName evidence="2">Uncharacterized protein</fullName>
    </submittedName>
</protein>
<name>A0A9X7YD33_SPHYA</name>
<evidence type="ECO:0000256" key="1">
    <source>
        <dbReference type="SAM" id="Coils"/>
    </source>
</evidence>
<keyword evidence="1" id="KW-0175">Coiled coil</keyword>